<dbReference type="GO" id="GO:0000156">
    <property type="term" value="F:phosphorelay response regulator activity"/>
    <property type="evidence" value="ECO:0007669"/>
    <property type="project" value="TreeGrafter"/>
</dbReference>
<evidence type="ECO:0000256" key="4">
    <source>
        <dbReference type="ARBA" id="ARBA00023125"/>
    </source>
</evidence>
<feature type="DNA-binding region" description="OmpR/PhoB-type" evidence="7">
    <location>
        <begin position="124"/>
        <end position="218"/>
    </location>
</feature>
<evidence type="ECO:0000256" key="1">
    <source>
        <dbReference type="ARBA" id="ARBA00022553"/>
    </source>
</evidence>
<dbReference type="EMBL" id="FOYP01000001">
    <property type="protein sequence ID" value="SFR34957.1"/>
    <property type="molecule type" value="Genomic_DNA"/>
</dbReference>
<organism evidence="10 11">
    <name type="scientific">Yoonia tamlensis</name>
    <dbReference type="NCBI Taxonomy" id="390270"/>
    <lineage>
        <taxon>Bacteria</taxon>
        <taxon>Pseudomonadati</taxon>
        <taxon>Pseudomonadota</taxon>
        <taxon>Alphaproteobacteria</taxon>
        <taxon>Rhodobacterales</taxon>
        <taxon>Paracoccaceae</taxon>
        <taxon>Yoonia</taxon>
    </lineage>
</organism>
<dbReference type="FunFam" id="3.40.50.2300:FF:000002">
    <property type="entry name" value="DNA-binding response regulator PhoP"/>
    <property type="match status" value="1"/>
</dbReference>
<dbReference type="PANTHER" id="PTHR48111:SF71">
    <property type="entry name" value="TRANSCRIPTIONAL REGULATORY PROTEIN PHOP"/>
    <property type="match status" value="1"/>
</dbReference>
<dbReference type="SMART" id="SM00448">
    <property type="entry name" value="REC"/>
    <property type="match status" value="1"/>
</dbReference>
<reference evidence="11" key="1">
    <citation type="submission" date="2016-10" db="EMBL/GenBank/DDBJ databases">
        <authorList>
            <person name="Varghese N."/>
            <person name="Submissions S."/>
        </authorList>
    </citation>
    <scope>NUCLEOTIDE SEQUENCE [LARGE SCALE GENOMIC DNA]</scope>
    <source>
        <strain evidence="11">DSM 26879</strain>
    </source>
</reference>
<keyword evidence="3" id="KW-0805">Transcription regulation</keyword>
<dbReference type="GO" id="GO:0032993">
    <property type="term" value="C:protein-DNA complex"/>
    <property type="evidence" value="ECO:0007669"/>
    <property type="project" value="TreeGrafter"/>
</dbReference>
<dbReference type="GO" id="GO:0005829">
    <property type="term" value="C:cytosol"/>
    <property type="evidence" value="ECO:0007669"/>
    <property type="project" value="TreeGrafter"/>
</dbReference>
<dbReference type="PANTHER" id="PTHR48111">
    <property type="entry name" value="REGULATOR OF RPOS"/>
    <property type="match status" value="1"/>
</dbReference>
<dbReference type="CDD" id="cd00383">
    <property type="entry name" value="trans_reg_C"/>
    <property type="match status" value="1"/>
</dbReference>
<dbReference type="STRING" id="390270.SAMN04488005_0736"/>
<dbReference type="CDD" id="cd19934">
    <property type="entry name" value="REC_OmpR_EcPhoP-like"/>
    <property type="match status" value="1"/>
</dbReference>
<feature type="domain" description="OmpR/PhoB-type" evidence="9">
    <location>
        <begin position="124"/>
        <end position="218"/>
    </location>
</feature>
<dbReference type="Gene3D" id="1.10.10.10">
    <property type="entry name" value="Winged helix-like DNA-binding domain superfamily/Winged helix DNA-binding domain"/>
    <property type="match status" value="1"/>
</dbReference>
<dbReference type="PROSITE" id="PS51755">
    <property type="entry name" value="OMPR_PHOB"/>
    <property type="match status" value="1"/>
</dbReference>
<dbReference type="AlphaFoldDB" id="A0A1I6FYP4"/>
<evidence type="ECO:0000256" key="5">
    <source>
        <dbReference type="ARBA" id="ARBA00023163"/>
    </source>
</evidence>
<evidence type="ECO:0000259" key="8">
    <source>
        <dbReference type="PROSITE" id="PS50110"/>
    </source>
</evidence>
<dbReference type="Gene3D" id="6.10.250.690">
    <property type="match status" value="1"/>
</dbReference>
<keyword evidence="2" id="KW-0902">Two-component regulatory system</keyword>
<dbReference type="Proteomes" id="UP000199478">
    <property type="component" value="Unassembled WGS sequence"/>
</dbReference>
<dbReference type="PROSITE" id="PS50110">
    <property type="entry name" value="RESPONSE_REGULATORY"/>
    <property type="match status" value="1"/>
</dbReference>
<evidence type="ECO:0000256" key="6">
    <source>
        <dbReference type="PROSITE-ProRule" id="PRU00169"/>
    </source>
</evidence>
<dbReference type="InterPro" id="IPR011006">
    <property type="entry name" value="CheY-like_superfamily"/>
</dbReference>
<evidence type="ECO:0000313" key="10">
    <source>
        <dbReference type="EMBL" id="SFR34957.1"/>
    </source>
</evidence>
<dbReference type="SUPFAM" id="SSF52172">
    <property type="entry name" value="CheY-like"/>
    <property type="match status" value="1"/>
</dbReference>
<dbReference type="InterPro" id="IPR016032">
    <property type="entry name" value="Sig_transdc_resp-reg_C-effctor"/>
</dbReference>
<dbReference type="Pfam" id="PF00486">
    <property type="entry name" value="Trans_reg_C"/>
    <property type="match status" value="1"/>
</dbReference>
<evidence type="ECO:0000256" key="3">
    <source>
        <dbReference type="ARBA" id="ARBA00023015"/>
    </source>
</evidence>
<evidence type="ECO:0000259" key="9">
    <source>
        <dbReference type="PROSITE" id="PS51755"/>
    </source>
</evidence>
<keyword evidence="11" id="KW-1185">Reference proteome</keyword>
<dbReference type="InterPro" id="IPR036388">
    <property type="entry name" value="WH-like_DNA-bd_sf"/>
</dbReference>
<dbReference type="GO" id="GO:0000976">
    <property type="term" value="F:transcription cis-regulatory region binding"/>
    <property type="evidence" value="ECO:0007669"/>
    <property type="project" value="TreeGrafter"/>
</dbReference>
<keyword evidence="5" id="KW-0804">Transcription</keyword>
<dbReference type="InterPro" id="IPR001789">
    <property type="entry name" value="Sig_transdc_resp-reg_receiver"/>
</dbReference>
<proteinExistence type="predicted"/>
<protein>
    <submittedName>
        <fullName evidence="10">Two component transcriptional regulator, winged helix family</fullName>
    </submittedName>
</protein>
<dbReference type="Gene3D" id="3.40.50.2300">
    <property type="match status" value="1"/>
</dbReference>
<feature type="modified residue" description="4-aspartylphosphate" evidence="6">
    <location>
        <position position="51"/>
    </location>
</feature>
<dbReference type="InterPro" id="IPR039420">
    <property type="entry name" value="WalR-like"/>
</dbReference>
<keyword evidence="4 7" id="KW-0238">DNA-binding</keyword>
<gene>
    <name evidence="10" type="ORF">SAMN04488005_0736</name>
</gene>
<evidence type="ECO:0000256" key="7">
    <source>
        <dbReference type="PROSITE-ProRule" id="PRU01091"/>
    </source>
</evidence>
<feature type="domain" description="Response regulatory" evidence="8">
    <location>
        <begin position="2"/>
        <end position="116"/>
    </location>
</feature>
<dbReference type="OrthoDB" id="9802426at2"/>
<dbReference type="SUPFAM" id="SSF46894">
    <property type="entry name" value="C-terminal effector domain of the bipartite response regulators"/>
    <property type="match status" value="1"/>
</dbReference>
<dbReference type="InterPro" id="IPR001867">
    <property type="entry name" value="OmpR/PhoB-type_DNA-bd"/>
</dbReference>
<keyword evidence="1 6" id="KW-0597">Phosphoprotein</keyword>
<dbReference type="RefSeq" id="WP_090196566.1">
    <property type="nucleotide sequence ID" value="NZ_FOYP01000001.1"/>
</dbReference>
<dbReference type="Pfam" id="PF00072">
    <property type="entry name" value="Response_reg"/>
    <property type="match status" value="1"/>
</dbReference>
<dbReference type="GO" id="GO:0006355">
    <property type="term" value="P:regulation of DNA-templated transcription"/>
    <property type="evidence" value="ECO:0007669"/>
    <property type="project" value="InterPro"/>
</dbReference>
<evidence type="ECO:0000313" key="11">
    <source>
        <dbReference type="Proteomes" id="UP000199478"/>
    </source>
</evidence>
<evidence type="ECO:0000256" key="2">
    <source>
        <dbReference type="ARBA" id="ARBA00023012"/>
    </source>
</evidence>
<sequence>MRILIAEDDRVLAQQIKDVLSANSIVADIAQDGVEAQFRAETETYDLVILDLGLPQRDGLTVLKSWRAKGVDVPVLILTARDSWSEKVDGLDAGADDYLTKPFHIPELSARVRAMIRRRAGHAKPLFTKGNVCFDSRNSQVTVDGMPINLTAQEVSVLSYLFHHNNRLVSRAELSDHIYEYDHDRDSNTIAVFVNRLRNKLGNALIETVRGRGYVIKIPE</sequence>
<dbReference type="SMART" id="SM00862">
    <property type="entry name" value="Trans_reg_C"/>
    <property type="match status" value="1"/>
</dbReference>
<accession>A0A1I6FYP4</accession>
<name>A0A1I6FYP4_9RHOB</name>